<dbReference type="EMBL" id="KZ992683">
    <property type="protein sequence ID" value="RKP07706.1"/>
    <property type="molecule type" value="Genomic_DNA"/>
</dbReference>
<sequence>MVLFSLSARIVCYTAGFLYPAYASYKCLSAAEALEMERQAGSLNASWISWAGTVAKRVTTTSTPGADTSTLTTRSYADGNTTMAGDITAATAADEVPLDPQVVLHMEQSRWLTYWCVLAVWNCAEWVLDEFFFWVPFYYVGKVTFTLWMVLPQTNGSLFLYRRVLEPYLVAHESDIDAALQETSRRARGTFFTWVQSGLLAVHRLLFGSTNGSELRPAGTGPSAAGASGPLNAGGGNGLAGLLSFVPLGTLAGAAARVASAAATGATGATASTTATGTPEQQALRARKARLQQMMQQLDAEEAELSRVQEPAHAPSASSAKLTPPGDATDDEPFSLVDRPDA</sequence>
<dbReference type="PANTHER" id="PTHR12300">
    <property type="entry name" value="HVA22-LIKE PROTEINS"/>
    <property type="match status" value="1"/>
</dbReference>
<keyword evidence="9" id="KW-1185">Reference proteome</keyword>
<feature type="region of interest" description="Disordered" evidence="7">
    <location>
        <begin position="297"/>
        <end position="342"/>
    </location>
</feature>
<evidence type="ECO:0000313" key="9">
    <source>
        <dbReference type="Proteomes" id="UP000271241"/>
    </source>
</evidence>
<keyword evidence="3" id="KW-0812">Transmembrane</keyword>
<evidence type="ECO:0000313" key="8">
    <source>
        <dbReference type="EMBL" id="RKP07706.1"/>
    </source>
</evidence>
<evidence type="ECO:0000256" key="5">
    <source>
        <dbReference type="ARBA" id="ARBA00023136"/>
    </source>
</evidence>
<accession>A0A4P9XP02</accession>
<evidence type="ECO:0000256" key="2">
    <source>
        <dbReference type="ARBA" id="ARBA00008573"/>
    </source>
</evidence>
<dbReference type="InterPro" id="IPR004345">
    <property type="entry name" value="TB2_DP1_HVA22"/>
</dbReference>
<comment type="similarity">
    <text evidence="2 6">Belongs to the DP1 family.</text>
</comment>
<protein>
    <recommendedName>
        <fullName evidence="6">Protein YOP1</fullName>
    </recommendedName>
</protein>
<evidence type="ECO:0000256" key="4">
    <source>
        <dbReference type="ARBA" id="ARBA00022989"/>
    </source>
</evidence>
<evidence type="ECO:0000256" key="7">
    <source>
        <dbReference type="SAM" id="MobiDB-lite"/>
    </source>
</evidence>
<keyword evidence="5" id="KW-0472">Membrane</keyword>
<comment type="subcellular location">
    <subcellularLocation>
        <location evidence="1 6">Membrane</location>
        <topology evidence="1 6">Multi-pass membrane protein</topology>
    </subcellularLocation>
</comment>
<evidence type="ECO:0000256" key="1">
    <source>
        <dbReference type="ARBA" id="ARBA00004141"/>
    </source>
</evidence>
<dbReference type="AlphaFoldDB" id="A0A4P9XP02"/>
<dbReference type="PANTHER" id="PTHR12300:SF161">
    <property type="entry name" value="RECEPTOR EXPRESSION-ENHANCING PROTEIN"/>
    <property type="match status" value="1"/>
</dbReference>
<dbReference type="Proteomes" id="UP000271241">
    <property type="component" value="Unassembled WGS sequence"/>
</dbReference>
<dbReference type="Pfam" id="PF03134">
    <property type="entry name" value="TB2_DP1_HVA22"/>
    <property type="match status" value="1"/>
</dbReference>
<gene>
    <name evidence="8" type="ORF">THASP1DRAFT_30484</name>
</gene>
<evidence type="ECO:0000256" key="3">
    <source>
        <dbReference type="ARBA" id="ARBA00022692"/>
    </source>
</evidence>
<dbReference type="GO" id="GO:0016020">
    <property type="term" value="C:membrane"/>
    <property type="evidence" value="ECO:0007669"/>
    <property type="project" value="UniProtKB-SubCell"/>
</dbReference>
<evidence type="ECO:0000256" key="6">
    <source>
        <dbReference type="RuleBase" id="RU362006"/>
    </source>
</evidence>
<keyword evidence="4" id="KW-1133">Transmembrane helix</keyword>
<name>A0A4P9XP02_9FUNG</name>
<organism evidence="8 9">
    <name type="scientific">Thamnocephalis sphaerospora</name>
    <dbReference type="NCBI Taxonomy" id="78915"/>
    <lineage>
        <taxon>Eukaryota</taxon>
        <taxon>Fungi</taxon>
        <taxon>Fungi incertae sedis</taxon>
        <taxon>Zoopagomycota</taxon>
        <taxon>Zoopagomycotina</taxon>
        <taxon>Zoopagomycetes</taxon>
        <taxon>Zoopagales</taxon>
        <taxon>Sigmoideomycetaceae</taxon>
        <taxon>Thamnocephalis</taxon>
    </lineage>
</organism>
<reference evidence="9" key="1">
    <citation type="journal article" date="2018" name="Nat. Microbiol.">
        <title>Leveraging single-cell genomics to expand the fungal tree of life.</title>
        <authorList>
            <person name="Ahrendt S.R."/>
            <person name="Quandt C.A."/>
            <person name="Ciobanu D."/>
            <person name="Clum A."/>
            <person name="Salamov A."/>
            <person name="Andreopoulos B."/>
            <person name="Cheng J.F."/>
            <person name="Woyke T."/>
            <person name="Pelin A."/>
            <person name="Henrissat B."/>
            <person name="Reynolds N.K."/>
            <person name="Benny G.L."/>
            <person name="Smith M.E."/>
            <person name="James T.Y."/>
            <person name="Grigoriev I.V."/>
        </authorList>
    </citation>
    <scope>NUCLEOTIDE SEQUENCE [LARGE SCALE GENOMIC DNA]</scope>
    <source>
        <strain evidence="9">RSA 1356</strain>
    </source>
</reference>
<proteinExistence type="inferred from homology"/>
<dbReference type="OrthoDB" id="434647at2759"/>